<accession>A0A401FYT5</accession>
<dbReference type="Proteomes" id="UP000288096">
    <property type="component" value="Unassembled WGS sequence"/>
</dbReference>
<dbReference type="OrthoDB" id="8986326at2"/>
<dbReference type="AlphaFoldDB" id="A0A401FYT5"/>
<evidence type="ECO:0000313" key="2">
    <source>
        <dbReference type="Proteomes" id="UP000288096"/>
    </source>
</evidence>
<organism evidence="1 2">
    <name type="scientific">Desulfonema ishimotonii</name>
    <dbReference type="NCBI Taxonomy" id="45657"/>
    <lineage>
        <taxon>Bacteria</taxon>
        <taxon>Pseudomonadati</taxon>
        <taxon>Thermodesulfobacteriota</taxon>
        <taxon>Desulfobacteria</taxon>
        <taxon>Desulfobacterales</taxon>
        <taxon>Desulfococcaceae</taxon>
        <taxon>Desulfonema</taxon>
    </lineage>
</organism>
<comment type="caution">
    <text evidence="1">The sequence shown here is derived from an EMBL/GenBank/DDBJ whole genome shotgun (WGS) entry which is preliminary data.</text>
</comment>
<protein>
    <recommendedName>
        <fullName evidence="3">DUF3396 domain-containing protein</fullName>
    </recommendedName>
</protein>
<keyword evidence="2" id="KW-1185">Reference proteome</keyword>
<evidence type="ECO:0008006" key="3">
    <source>
        <dbReference type="Google" id="ProtNLM"/>
    </source>
</evidence>
<name>A0A401FYT5_9BACT</name>
<dbReference type="RefSeq" id="WP_124329330.1">
    <property type="nucleotide sequence ID" value="NZ_BEXT01000001.1"/>
</dbReference>
<reference evidence="2" key="1">
    <citation type="submission" date="2017-11" db="EMBL/GenBank/DDBJ databases">
        <authorList>
            <person name="Watanabe M."/>
            <person name="Kojima H."/>
        </authorList>
    </citation>
    <scope>NUCLEOTIDE SEQUENCE [LARGE SCALE GENOMIC DNA]</scope>
    <source>
        <strain evidence="2">Tokyo 01</strain>
    </source>
</reference>
<reference evidence="2" key="2">
    <citation type="submission" date="2019-01" db="EMBL/GenBank/DDBJ databases">
        <title>Genome sequence of Desulfonema ishimotonii strain Tokyo 01.</title>
        <authorList>
            <person name="Fukui M."/>
        </authorList>
    </citation>
    <scope>NUCLEOTIDE SEQUENCE [LARGE SCALE GENOMIC DNA]</scope>
    <source>
        <strain evidence="2">Tokyo 01</strain>
    </source>
</reference>
<evidence type="ECO:0000313" key="1">
    <source>
        <dbReference type="EMBL" id="GBC62131.1"/>
    </source>
</evidence>
<gene>
    <name evidence="1" type="ORF">DENIS_3094</name>
</gene>
<sequence>MISDFGIIKDPLHKIPILAVRPGIEVLLSLHVGDDPEVIWELWQYLTAKVAAKAMFVYDNRPDKGALKHTEEFHQTELREAFESACRGPEYPSRIDWASIRWADTDSADRLPAWSCSCTFGWISEYSDPRGCSLQVTVPFDWPMHKFSAIARTIAVQWHEILCWISVGFRFVPVCCHSRFFEESLAAIFYCSKRFLTIDVGDQLGLYTSFWQNQIRTVNWCTIVGPKLAALLPMMNVEQYTKTAGKSIDIEDIGNSRCYRADEDPSLGDINRGESALTYQLLDNELHTIRADGGVNFLSPWGTKSSGEWLRRWR</sequence>
<proteinExistence type="predicted"/>
<dbReference type="EMBL" id="BEXT01000001">
    <property type="protein sequence ID" value="GBC62131.1"/>
    <property type="molecule type" value="Genomic_DNA"/>
</dbReference>